<evidence type="ECO:0000256" key="1">
    <source>
        <dbReference type="SAM" id="Phobius"/>
    </source>
</evidence>
<organism evidence="2 3">
    <name type="scientific">Methanococcus voltae (strain ATCC BAA-1334 / A3)</name>
    <dbReference type="NCBI Taxonomy" id="456320"/>
    <lineage>
        <taxon>Archaea</taxon>
        <taxon>Methanobacteriati</taxon>
        <taxon>Methanobacteriota</taxon>
        <taxon>Methanomada group</taxon>
        <taxon>Methanococci</taxon>
        <taxon>Methanococcales</taxon>
        <taxon>Methanococcaceae</taxon>
        <taxon>Methanococcus</taxon>
    </lineage>
</organism>
<keyword evidence="1" id="KW-0812">Transmembrane</keyword>
<proteinExistence type="predicted"/>
<protein>
    <submittedName>
        <fullName evidence="2">Uncharacterized protein</fullName>
    </submittedName>
</protein>
<reference evidence="2 3" key="1">
    <citation type="submission" date="2010-05" db="EMBL/GenBank/DDBJ databases">
        <title>Complete sequence of Methanococcus voltae A3.</title>
        <authorList>
            <consortium name="US DOE Joint Genome Institute"/>
            <person name="Lucas S."/>
            <person name="Copeland A."/>
            <person name="Lapidus A."/>
            <person name="Cheng J.-F."/>
            <person name="Bruce D."/>
            <person name="Goodwin L."/>
            <person name="Pitluck S."/>
            <person name="Lowry S."/>
            <person name="Clum A."/>
            <person name="Land M."/>
            <person name="Hauser L."/>
            <person name="Kyrpides N."/>
            <person name="Mikhailova N."/>
            <person name="Whitman W.B."/>
            <person name="Woyke T."/>
        </authorList>
    </citation>
    <scope>NUCLEOTIDE SEQUENCE [LARGE SCALE GENOMIC DNA]</scope>
    <source>
        <strain evidence="3">ATCC BAA-1334 / A3</strain>
    </source>
</reference>
<dbReference type="AlphaFoldDB" id="D7DRU6"/>
<keyword evidence="1" id="KW-1133">Transmembrane helix</keyword>
<keyword evidence="3" id="KW-1185">Reference proteome</keyword>
<evidence type="ECO:0000313" key="3">
    <source>
        <dbReference type="Proteomes" id="UP000007722"/>
    </source>
</evidence>
<dbReference type="KEGG" id="mvo:Mvol_0196"/>
<feature type="transmembrane region" description="Helical" evidence="1">
    <location>
        <begin position="7"/>
        <end position="28"/>
    </location>
</feature>
<dbReference type="OrthoDB" id="65613at2157"/>
<name>D7DRU6_METV3</name>
<dbReference type="HOGENOM" id="CLU_968436_0_0_2"/>
<gene>
    <name evidence="2" type="ordered locus">Mvol_0196</name>
</gene>
<dbReference type="Proteomes" id="UP000007722">
    <property type="component" value="Chromosome"/>
</dbReference>
<dbReference type="EMBL" id="CP002057">
    <property type="protein sequence ID" value="ADI35856.1"/>
    <property type="molecule type" value="Genomic_DNA"/>
</dbReference>
<dbReference type="InParanoid" id="D7DRU6"/>
<keyword evidence="1" id="KW-0472">Membrane</keyword>
<accession>D7DRU6</accession>
<dbReference type="FunCoup" id="D7DRU6">
    <property type="interactions" value="2"/>
</dbReference>
<dbReference type="eggNOG" id="arCOG06579">
    <property type="taxonomic scope" value="Archaea"/>
</dbReference>
<sequence length="287" mass="32814">MKFASKILLKLGIVLIILILCIATIGYLSGAFFGVEKTTKTIVENSPYPEFAYVDKEVATDFINGSMNVSIPPSMLFFIDSVYINLDNSTIEDTDTRMDNINNSENSSNIENKTEIAIKTPLWFIGYLFAGDDVSVEDGYIFLNSRHFGKPDFEYPDYDLMNGDIIVYSKEKLIILDSNEKYNYMQMVFKNTDDYAVYLNKTKEQENDLFAIDWTTLGLGVKLNSSIVYTGNYVIETSVFNKSNLSDKMDYMKFQKFQKVEEQLSYGEHNISDLAFLLNNSSTEDYN</sequence>
<evidence type="ECO:0000313" key="2">
    <source>
        <dbReference type="EMBL" id="ADI35856.1"/>
    </source>
</evidence>